<dbReference type="RefSeq" id="WP_371567790.1">
    <property type="nucleotide sequence ID" value="NZ_JASMRN010000002.1"/>
</dbReference>
<organism evidence="3 4">
    <name type="scientific">Flavobacterium frigidarium</name>
    <dbReference type="NCBI Taxonomy" id="99286"/>
    <lineage>
        <taxon>Bacteria</taxon>
        <taxon>Pseudomonadati</taxon>
        <taxon>Bacteroidota</taxon>
        <taxon>Flavobacteriia</taxon>
        <taxon>Flavobacteriales</taxon>
        <taxon>Flavobacteriaceae</taxon>
        <taxon>Flavobacterium</taxon>
    </lineage>
</organism>
<keyword evidence="1" id="KW-1133">Transmembrane helix</keyword>
<reference evidence="3 4" key="1">
    <citation type="submission" date="2023-05" db="EMBL/GenBank/DDBJ databases">
        <title>Adaptations of aquatic viruses from atmosphere-close ecosystems of the Central Arctic Ocean.</title>
        <authorList>
            <person name="Rahlff J."/>
            <person name="Holmfeldt K."/>
        </authorList>
    </citation>
    <scope>NUCLEOTIDE SEQUENCE [LARGE SCALE GENOMIC DNA]</scope>
    <source>
        <strain evidence="3 4">Arc14</strain>
    </source>
</reference>
<protein>
    <submittedName>
        <fullName evidence="3">Energy transducer TonB</fullName>
    </submittedName>
</protein>
<feature type="transmembrane region" description="Helical" evidence="1">
    <location>
        <begin position="37"/>
        <end position="57"/>
    </location>
</feature>
<name>A0ABV4K962_9FLAO</name>
<feature type="domain" description="TonB C-terminal" evidence="2">
    <location>
        <begin position="214"/>
        <end position="271"/>
    </location>
</feature>
<dbReference type="PANTHER" id="PTHR33446">
    <property type="entry name" value="PROTEIN TONB-RELATED"/>
    <property type="match status" value="1"/>
</dbReference>
<dbReference type="Pfam" id="PF03544">
    <property type="entry name" value="TonB_C"/>
    <property type="match status" value="1"/>
</dbReference>
<keyword evidence="4" id="KW-1185">Reference proteome</keyword>
<proteinExistence type="predicted"/>
<dbReference type="InterPro" id="IPR037682">
    <property type="entry name" value="TonB_C"/>
</dbReference>
<dbReference type="Proteomes" id="UP001568894">
    <property type="component" value="Unassembled WGS sequence"/>
</dbReference>
<dbReference type="SUPFAM" id="SSF74653">
    <property type="entry name" value="TolA/TonB C-terminal domain"/>
    <property type="match status" value="1"/>
</dbReference>
<evidence type="ECO:0000256" key="1">
    <source>
        <dbReference type="SAM" id="Phobius"/>
    </source>
</evidence>
<keyword evidence="1" id="KW-0472">Membrane</keyword>
<dbReference type="Gene3D" id="3.30.1150.10">
    <property type="match status" value="1"/>
</dbReference>
<evidence type="ECO:0000259" key="2">
    <source>
        <dbReference type="Pfam" id="PF03544"/>
    </source>
</evidence>
<comment type="caution">
    <text evidence="3">The sequence shown here is derived from an EMBL/GenBank/DDBJ whole genome shotgun (WGS) entry which is preliminary data.</text>
</comment>
<evidence type="ECO:0000313" key="4">
    <source>
        <dbReference type="Proteomes" id="UP001568894"/>
    </source>
</evidence>
<dbReference type="InterPro" id="IPR051045">
    <property type="entry name" value="TonB-dependent_transducer"/>
</dbReference>
<evidence type="ECO:0000313" key="3">
    <source>
        <dbReference type="EMBL" id="MEZ7514199.1"/>
    </source>
</evidence>
<dbReference type="EMBL" id="JASMRN010000002">
    <property type="protein sequence ID" value="MEZ7514199.1"/>
    <property type="molecule type" value="Genomic_DNA"/>
</dbReference>
<sequence>MSKPSIYETSWIDLVFENRNKEYGAYRLRQESTKTGLFSLFIGLLFCAALMTIPKLLNFLNISTNTVEATSTPTIDQIVELTAIVPPVTKPSQQMPVTQIPVEKPSEIVIKKQLTNPTIVKPELATNEIATNVEAISIKKTTIEGNGISNGATNTSTGSGSTSSATTDYGNALLTSSVLDKLPQFPGGMDKFYSFVVNKFRTPEVNNEKIIKIYVSFVVEKDGSMTDIKVVNNPGYGLDKEAIRVLQSMRTKWSPGMIGSKAVRTAYNLPIIVQVN</sequence>
<gene>
    <name evidence="3" type="ORF">QO192_02770</name>
</gene>
<dbReference type="PANTHER" id="PTHR33446:SF2">
    <property type="entry name" value="PROTEIN TONB"/>
    <property type="match status" value="1"/>
</dbReference>
<accession>A0ABV4K962</accession>
<keyword evidence="1" id="KW-0812">Transmembrane</keyword>